<comment type="caution">
    <text evidence="1">The sequence shown here is derived from an EMBL/GenBank/DDBJ whole genome shotgun (WGS) entry which is preliminary data.</text>
</comment>
<dbReference type="PROSITE" id="PS51257">
    <property type="entry name" value="PROKAR_LIPOPROTEIN"/>
    <property type="match status" value="1"/>
</dbReference>
<dbReference type="OrthoDB" id="820612at2"/>
<dbReference type="AlphaFoldDB" id="A0A0A2GQC4"/>
<dbReference type="Proteomes" id="UP000030140">
    <property type="component" value="Unassembled WGS sequence"/>
</dbReference>
<dbReference type="PATRIC" id="fig|1300343.5.peg.2451"/>
<protein>
    <submittedName>
        <fullName evidence="1">Uncharacterized protein</fullName>
    </submittedName>
</protein>
<evidence type="ECO:0000313" key="1">
    <source>
        <dbReference type="EMBL" id="KGO05484.1"/>
    </source>
</evidence>
<dbReference type="RefSeq" id="WP_035324550.1">
    <property type="nucleotide sequence ID" value="NZ_CP015125.1"/>
</dbReference>
<accession>A0A0A2GQC4</accession>
<gene>
    <name evidence="1" type="ORF">NV36_00560</name>
</gene>
<name>A0A0A2GQC4_9FLAO</name>
<keyword evidence="2" id="KW-1185">Reference proteome</keyword>
<organism evidence="1 2">
    <name type="scientific">Dokdonia donghaensis DSW-1</name>
    <dbReference type="NCBI Taxonomy" id="1300343"/>
    <lineage>
        <taxon>Bacteria</taxon>
        <taxon>Pseudomonadati</taxon>
        <taxon>Bacteroidota</taxon>
        <taxon>Flavobacteriia</taxon>
        <taxon>Flavobacteriales</taxon>
        <taxon>Flavobacteriaceae</taxon>
        <taxon>Dokdonia</taxon>
    </lineage>
</organism>
<proteinExistence type="predicted"/>
<dbReference type="EMBL" id="JSAQ01000001">
    <property type="protein sequence ID" value="KGO05484.1"/>
    <property type="molecule type" value="Genomic_DNA"/>
</dbReference>
<dbReference type="KEGG" id="ddo:I597_2428"/>
<reference evidence="1 2" key="1">
    <citation type="submission" date="2014-10" db="EMBL/GenBank/DDBJ databases">
        <title>Draft genome sequence of the proteorhodopsin-containing marine bacterium Dokdonia donghaensis.</title>
        <authorList>
            <person name="Gomez-Consarnau L."/>
            <person name="Gonzalez J.M."/>
            <person name="Riedel T."/>
            <person name="Jaenicke S."/>
            <person name="Wagner-Doebler I."/>
            <person name="Fuhrman J.A."/>
        </authorList>
    </citation>
    <scope>NUCLEOTIDE SEQUENCE [LARGE SCALE GENOMIC DNA]</scope>
    <source>
        <strain evidence="1 2">DSW-1</strain>
    </source>
</reference>
<evidence type="ECO:0000313" key="2">
    <source>
        <dbReference type="Proteomes" id="UP000030140"/>
    </source>
</evidence>
<sequence length="309" mass="34555">MKKIYFIILVGILTACSDDEKAIEVVTEEIERGAVLRNITRIQNNFEAGDLTSAFAVEIEEQDEEDGALLDFVRVYTKYIDRDVSNGNDTSPEIILKDIEASSFTTGPVGLPRHTLNVSYEETVTSHNLDLNAIQPGDQFEVRLEVFLTDGRSYSNDSGSASILTDFCFFKSPYRYVINVIEPIPDADFTGTYFYEIIGGDDADGVSKQGFITISSTTMPNVRTMPLYTDVLEFTIAGTSIYPKIYGSYNGFCRDSTLHILTGPSETSFGQLNLIDDTVFDMTIVIGYEGWDGQLGNNEREFTYRFTKQ</sequence>